<gene>
    <name evidence="3" type="ORF">A4U43_C04F32510</name>
</gene>
<evidence type="ECO:0000313" key="4">
    <source>
        <dbReference type="Proteomes" id="UP000243459"/>
    </source>
</evidence>
<dbReference type="Proteomes" id="UP000243459">
    <property type="component" value="Chromosome 4"/>
</dbReference>
<evidence type="ECO:0000256" key="1">
    <source>
        <dbReference type="SAM" id="Coils"/>
    </source>
</evidence>
<dbReference type="EMBL" id="CM007384">
    <property type="protein sequence ID" value="ONK73522.1"/>
    <property type="molecule type" value="Genomic_DNA"/>
</dbReference>
<keyword evidence="1" id="KW-0175">Coiled coil</keyword>
<evidence type="ECO:0000256" key="2">
    <source>
        <dbReference type="SAM" id="Phobius"/>
    </source>
</evidence>
<dbReference type="AlphaFoldDB" id="A0A5P1F5S3"/>
<evidence type="ECO:0000313" key="3">
    <source>
        <dbReference type="EMBL" id="ONK73522.1"/>
    </source>
</evidence>
<reference evidence="4" key="1">
    <citation type="journal article" date="2017" name="Nat. Commun.">
        <title>The asparagus genome sheds light on the origin and evolution of a young Y chromosome.</title>
        <authorList>
            <person name="Harkess A."/>
            <person name="Zhou J."/>
            <person name="Xu C."/>
            <person name="Bowers J.E."/>
            <person name="Van der Hulst R."/>
            <person name="Ayyampalayam S."/>
            <person name="Mercati F."/>
            <person name="Riccardi P."/>
            <person name="McKain M.R."/>
            <person name="Kakrana A."/>
            <person name="Tang H."/>
            <person name="Ray J."/>
            <person name="Groenendijk J."/>
            <person name="Arikit S."/>
            <person name="Mathioni S.M."/>
            <person name="Nakano M."/>
            <person name="Shan H."/>
            <person name="Telgmann-Rauber A."/>
            <person name="Kanno A."/>
            <person name="Yue Z."/>
            <person name="Chen H."/>
            <person name="Li W."/>
            <person name="Chen Y."/>
            <person name="Xu X."/>
            <person name="Zhang Y."/>
            <person name="Luo S."/>
            <person name="Chen H."/>
            <person name="Gao J."/>
            <person name="Mao Z."/>
            <person name="Pires J.C."/>
            <person name="Luo M."/>
            <person name="Kudrna D."/>
            <person name="Wing R.A."/>
            <person name="Meyers B.C."/>
            <person name="Yi K."/>
            <person name="Kong H."/>
            <person name="Lavrijsen P."/>
            <person name="Sunseri F."/>
            <person name="Falavigna A."/>
            <person name="Ye Y."/>
            <person name="Leebens-Mack J.H."/>
            <person name="Chen G."/>
        </authorList>
    </citation>
    <scope>NUCLEOTIDE SEQUENCE [LARGE SCALE GENOMIC DNA]</scope>
    <source>
        <strain evidence="4">cv. DH0086</strain>
    </source>
</reference>
<dbReference type="GO" id="GO:0043069">
    <property type="term" value="P:negative regulation of programmed cell death"/>
    <property type="evidence" value="ECO:0007669"/>
    <property type="project" value="TreeGrafter"/>
</dbReference>
<name>A0A5P1F5S3_ASPOF</name>
<keyword evidence="2" id="KW-1133">Transmembrane helix</keyword>
<keyword evidence="4" id="KW-1185">Reference proteome</keyword>
<dbReference type="PANTHER" id="PTHR47666">
    <property type="entry name" value="PROTEIN VASCULAR ASSOCIATED DEATH 1, CHLOROPLASTIC"/>
    <property type="match status" value="1"/>
</dbReference>
<sequence length="207" mass="23332">MKRFILPLKVNPKSKADVEKAHELLKQKNAVKLKGMIQIQEGVGGSLELKGVAQDLHPTVTSLVAPCTVPLENIDSRVDDPEPESKGCLTSVSSLFKESWATLLSYTKSQQQFPLYFTAAIVAIVILMQISIIILLTRVPEVHVVTQGNQISGLSGYRAENIEWLEKRVDNLKEEMLMVESRLERMHHEHSLLNKHLQSLERFKPKS</sequence>
<proteinExistence type="predicted"/>
<organism evidence="3 4">
    <name type="scientific">Asparagus officinalis</name>
    <name type="common">Garden asparagus</name>
    <dbReference type="NCBI Taxonomy" id="4686"/>
    <lineage>
        <taxon>Eukaryota</taxon>
        <taxon>Viridiplantae</taxon>
        <taxon>Streptophyta</taxon>
        <taxon>Embryophyta</taxon>
        <taxon>Tracheophyta</taxon>
        <taxon>Spermatophyta</taxon>
        <taxon>Magnoliopsida</taxon>
        <taxon>Liliopsida</taxon>
        <taxon>Asparagales</taxon>
        <taxon>Asparagaceae</taxon>
        <taxon>Asparagoideae</taxon>
        <taxon>Asparagus</taxon>
    </lineage>
</organism>
<accession>A0A5P1F5S3</accession>
<dbReference type="PANTHER" id="PTHR47666:SF1">
    <property type="entry name" value="PROTEIN VASCULAR ASSOCIATED DEATH 1, CHLOROPLASTIC"/>
    <property type="match status" value="1"/>
</dbReference>
<keyword evidence="2" id="KW-0472">Membrane</keyword>
<feature type="transmembrane region" description="Helical" evidence="2">
    <location>
        <begin position="113"/>
        <end position="136"/>
    </location>
</feature>
<protein>
    <submittedName>
        <fullName evidence="3">Uncharacterized protein</fullName>
    </submittedName>
</protein>
<dbReference type="Gramene" id="ONK73522">
    <property type="protein sequence ID" value="ONK73522"/>
    <property type="gene ID" value="A4U43_C04F32510"/>
</dbReference>
<keyword evidence="2" id="KW-0812">Transmembrane</keyword>
<feature type="coiled-coil region" evidence="1">
    <location>
        <begin position="162"/>
        <end position="189"/>
    </location>
</feature>